<dbReference type="InterPro" id="IPR024072">
    <property type="entry name" value="DHFR-like_dom_sf"/>
</dbReference>
<dbReference type="PANTHER" id="PTHR38011:SF11">
    <property type="entry name" value="2,5-DIAMINO-6-RIBOSYLAMINO-4(3H)-PYRIMIDINONE 5'-PHOSPHATE REDUCTASE"/>
    <property type="match status" value="1"/>
</dbReference>
<protein>
    <recommendedName>
        <fullName evidence="1">Bacterial bifunctional deaminase-reductase C-terminal domain-containing protein</fullName>
    </recommendedName>
</protein>
<reference evidence="2 3" key="1">
    <citation type="submission" date="2017-12" db="EMBL/GenBank/DDBJ databases">
        <title>The whole genome sequence of the Acidipropionibacterium virtanenii sp. nov. type strain JS278.</title>
        <authorList>
            <person name="Laine P."/>
            <person name="Deptula P."/>
            <person name="Varmanen P."/>
            <person name="Auvinen P."/>
        </authorList>
    </citation>
    <scope>NUCLEOTIDE SEQUENCE [LARGE SCALE GENOMIC DNA]</scope>
    <source>
        <strain evidence="2 3">JS278</strain>
    </source>
</reference>
<dbReference type="InterPro" id="IPR050765">
    <property type="entry name" value="Riboflavin_Biosynth_HTPR"/>
</dbReference>
<accession>A0A344UVT8</accession>
<dbReference type="OrthoDB" id="3471498at2"/>
<dbReference type="GO" id="GO:0009231">
    <property type="term" value="P:riboflavin biosynthetic process"/>
    <property type="evidence" value="ECO:0007669"/>
    <property type="project" value="InterPro"/>
</dbReference>
<dbReference type="SUPFAM" id="SSF53597">
    <property type="entry name" value="Dihydrofolate reductase-like"/>
    <property type="match status" value="1"/>
</dbReference>
<dbReference type="GO" id="GO:0008703">
    <property type="term" value="F:5-amino-6-(5-phosphoribosylamino)uracil reductase activity"/>
    <property type="evidence" value="ECO:0007669"/>
    <property type="project" value="InterPro"/>
</dbReference>
<evidence type="ECO:0000313" key="3">
    <source>
        <dbReference type="Proteomes" id="UP000251995"/>
    </source>
</evidence>
<dbReference type="InterPro" id="IPR002734">
    <property type="entry name" value="RibDG_C"/>
</dbReference>
<dbReference type="PANTHER" id="PTHR38011">
    <property type="entry name" value="DIHYDROFOLATE REDUCTASE FAMILY PROTEIN (AFU_ORTHOLOGUE AFUA_8G06820)"/>
    <property type="match status" value="1"/>
</dbReference>
<dbReference type="Pfam" id="PF01872">
    <property type="entry name" value="RibD_C"/>
    <property type="match status" value="1"/>
</dbReference>
<dbReference type="Proteomes" id="UP000251995">
    <property type="component" value="Chromosome"/>
</dbReference>
<evidence type="ECO:0000313" key="2">
    <source>
        <dbReference type="EMBL" id="AXE39386.1"/>
    </source>
</evidence>
<proteinExistence type="predicted"/>
<dbReference type="Gene3D" id="3.40.430.10">
    <property type="entry name" value="Dihydrofolate Reductase, subunit A"/>
    <property type="match status" value="1"/>
</dbReference>
<sequence>MRKLVYYIAASIDGRIAGPRGEADFFPVGQGEDAAAYMNWVNERYPETVPTQYRSAVGLEGLPNRRFDTVVMGRNTYQLGLDQGVTSPYAHLRQYVVSSAMARIDDPAVTLVRDASALVRQLKDEDGLDIWLCGGGRLAGSLLPEIDQLILKRYPVIAGAGPALVDGDFNPALFTRTDHRSFANGSSITWYDKEASPGAGEIPLAR</sequence>
<organism evidence="2 3">
    <name type="scientific">Acidipropionibacterium virtanenii</name>
    <dbReference type="NCBI Taxonomy" id="2057246"/>
    <lineage>
        <taxon>Bacteria</taxon>
        <taxon>Bacillati</taxon>
        <taxon>Actinomycetota</taxon>
        <taxon>Actinomycetes</taxon>
        <taxon>Propionibacteriales</taxon>
        <taxon>Propionibacteriaceae</taxon>
        <taxon>Acidipropionibacterium</taxon>
    </lineage>
</organism>
<dbReference type="EMBL" id="CP025198">
    <property type="protein sequence ID" value="AXE39386.1"/>
    <property type="molecule type" value="Genomic_DNA"/>
</dbReference>
<name>A0A344UVT8_9ACTN</name>
<feature type="domain" description="Bacterial bifunctional deaminase-reductase C-terminal" evidence="1">
    <location>
        <begin position="3"/>
        <end position="184"/>
    </location>
</feature>
<dbReference type="KEGG" id="acij:JS278_02234"/>
<evidence type="ECO:0000259" key="1">
    <source>
        <dbReference type="Pfam" id="PF01872"/>
    </source>
</evidence>
<keyword evidence="3" id="KW-1185">Reference proteome</keyword>
<dbReference type="AlphaFoldDB" id="A0A344UVT8"/>
<gene>
    <name evidence="2" type="ORF">JS278_02234</name>
</gene>